<gene>
    <name evidence="2" type="ORF">GCM10023322_46570</name>
</gene>
<organism evidence="2 3">
    <name type="scientific">Rugosimonospora acidiphila</name>
    <dbReference type="NCBI Taxonomy" id="556531"/>
    <lineage>
        <taxon>Bacteria</taxon>
        <taxon>Bacillati</taxon>
        <taxon>Actinomycetota</taxon>
        <taxon>Actinomycetes</taxon>
        <taxon>Micromonosporales</taxon>
        <taxon>Micromonosporaceae</taxon>
        <taxon>Rugosimonospora</taxon>
    </lineage>
</organism>
<reference evidence="3" key="1">
    <citation type="journal article" date="2019" name="Int. J. Syst. Evol. Microbiol.">
        <title>The Global Catalogue of Microorganisms (GCM) 10K type strain sequencing project: providing services to taxonomists for standard genome sequencing and annotation.</title>
        <authorList>
            <consortium name="The Broad Institute Genomics Platform"/>
            <consortium name="The Broad Institute Genome Sequencing Center for Infectious Disease"/>
            <person name="Wu L."/>
            <person name="Ma J."/>
        </authorList>
    </citation>
    <scope>NUCLEOTIDE SEQUENCE [LARGE SCALE GENOMIC DNA]</scope>
    <source>
        <strain evidence="3">JCM 18304</strain>
    </source>
</reference>
<comment type="caution">
    <text evidence="2">The sequence shown here is derived from an EMBL/GenBank/DDBJ whole genome shotgun (WGS) entry which is preliminary data.</text>
</comment>
<proteinExistence type="predicted"/>
<dbReference type="EMBL" id="BAABJQ010000014">
    <property type="protein sequence ID" value="GAA5190729.1"/>
    <property type="molecule type" value="Genomic_DNA"/>
</dbReference>
<name>A0ABP9S5D1_9ACTN</name>
<accession>A0ABP9S5D1</accession>
<sequence>MQVLVAQEVDHVGDVDVEVGVRARQVGAFTQAGQAQRVHLVAEPTQSGGDRTPGPRAEPESGNEYECCHAPDARVNTGQIPPD</sequence>
<evidence type="ECO:0000256" key="1">
    <source>
        <dbReference type="SAM" id="MobiDB-lite"/>
    </source>
</evidence>
<keyword evidence="3" id="KW-1185">Reference proteome</keyword>
<protein>
    <submittedName>
        <fullName evidence="2">Uncharacterized protein</fullName>
    </submittedName>
</protein>
<evidence type="ECO:0000313" key="2">
    <source>
        <dbReference type="EMBL" id="GAA5190729.1"/>
    </source>
</evidence>
<feature type="region of interest" description="Disordered" evidence="1">
    <location>
        <begin position="43"/>
        <end position="68"/>
    </location>
</feature>
<evidence type="ECO:0000313" key="3">
    <source>
        <dbReference type="Proteomes" id="UP001501570"/>
    </source>
</evidence>
<dbReference type="Proteomes" id="UP001501570">
    <property type="component" value="Unassembled WGS sequence"/>
</dbReference>